<dbReference type="SFLD" id="SFLDG01129">
    <property type="entry name" value="C1.5:_HAD__Beta-PGM__Phosphata"/>
    <property type="match status" value="1"/>
</dbReference>
<dbReference type="InterPro" id="IPR051400">
    <property type="entry name" value="HAD-like_hydrolase"/>
</dbReference>
<dbReference type="SFLD" id="SFLDS00003">
    <property type="entry name" value="Haloacid_Dehalogenase"/>
    <property type="match status" value="1"/>
</dbReference>
<dbReference type="Gene3D" id="1.20.120.1600">
    <property type="match status" value="1"/>
</dbReference>
<dbReference type="InterPro" id="IPR023214">
    <property type="entry name" value="HAD_sf"/>
</dbReference>
<dbReference type="Proteomes" id="UP001575181">
    <property type="component" value="Unassembled WGS sequence"/>
</dbReference>
<dbReference type="SUPFAM" id="SSF56784">
    <property type="entry name" value="HAD-like"/>
    <property type="match status" value="1"/>
</dbReference>
<dbReference type="EMBL" id="JBGUAW010000011">
    <property type="protein sequence ID" value="MFA9462150.1"/>
    <property type="molecule type" value="Genomic_DNA"/>
</dbReference>
<reference evidence="4 5" key="1">
    <citation type="submission" date="2024-08" db="EMBL/GenBank/DDBJ databases">
        <title>Whole-genome sequencing of halo(alkali)philic microorganisms from hypersaline lakes.</title>
        <authorList>
            <person name="Sorokin D.Y."/>
            <person name="Merkel A.Y."/>
            <person name="Messina E."/>
            <person name="Yakimov M."/>
        </authorList>
    </citation>
    <scope>NUCLEOTIDE SEQUENCE [LARGE SCALE GENOMIC DNA]</scope>
    <source>
        <strain evidence="4 5">Cl-TMA</strain>
    </source>
</reference>
<organism evidence="4 5">
    <name type="scientific">Thiohalorhabdus methylotrophus</name>
    <dbReference type="NCBI Taxonomy" id="3242694"/>
    <lineage>
        <taxon>Bacteria</taxon>
        <taxon>Pseudomonadati</taxon>
        <taxon>Pseudomonadota</taxon>
        <taxon>Gammaproteobacteria</taxon>
        <taxon>Thiohalorhabdales</taxon>
        <taxon>Thiohalorhabdaceae</taxon>
        <taxon>Thiohalorhabdus</taxon>
    </lineage>
</organism>
<keyword evidence="3" id="KW-0460">Magnesium</keyword>
<dbReference type="Pfam" id="PF00702">
    <property type="entry name" value="Hydrolase"/>
    <property type="match status" value="1"/>
</dbReference>
<evidence type="ECO:0000313" key="4">
    <source>
        <dbReference type="EMBL" id="MFA9462150.1"/>
    </source>
</evidence>
<protein>
    <submittedName>
        <fullName evidence="4">HAD family hydrolase</fullName>
        <ecNumber evidence="4">3.1.3.-</ecNumber>
    </submittedName>
</protein>
<comment type="caution">
    <text evidence="4">The sequence shown here is derived from an EMBL/GenBank/DDBJ whole genome shotgun (WGS) entry which is preliminary data.</text>
</comment>
<dbReference type="PANTHER" id="PTHR46470:SF4">
    <property type="entry name" value="5-AMINO-6-(5-PHOSPHO-D-RIBITYLAMINO)URACIL PHOSPHATASE YIGB"/>
    <property type="match status" value="1"/>
</dbReference>
<dbReference type="NCBIfam" id="TIGR01509">
    <property type="entry name" value="HAD-SF-IA-v3"/>
    <property type="match status" value="1"/>
</dbReference>
<keyword evidence="2 4" id="KW-0378">Hydrolase</keyword>
<dbReference type="GO" id="GO:0016787">
    <property type="term" value="F:hydrolase activity"/>
    <property type="evidence" value="ECO:0007669"/>
    <property type="project" value="UniProtKB-KW"/>
</dbReference>
<dbReference type="NCBIfam" id="TIGR01549">
    <property type="entry name" value="HAD-SF-IA-v1"/>
    <property type="match status" value="1"/>
</dbReference>
<evidence type="ECO:0000256" key="3">
    <source>
        <dbReference type="ARBA" id="ARBA00022842"/>
    </source>
</evidence>
<evidence type="ECO:0000313" key="5">
    <source>
        <dbReference type="Proteomes" id="UP001575181"/>
    </source>
</evidence>
<keyword evidence="5" id="KW-1185">Reference proteome</keyword>
<dbReference type="PANTHER" id="PTHR46470">
    <property type="entry name" value="N-ACYLNEURAMINATE-9-PHOSPHATASE"/>
    <property type="match status" value="1"/>
</dbReference>
<dbReference type="Gene3D" id="3.40.50.1000">
    <property type="entry name" value="HAD superfamily/HAD-like"/>
    <property type="match status" value="1"/>
</dbReference>
<comment type="cofactor">
    <cofactor evidence="1">
        <name>Mg(2+)</name>
        <dbReference type="ChEBI" id="CHEBI:18420"/>
    </cofactor>
</comment>
<sequence>MYHPARILSFDLDETLWPCREVIARAESALHGWLDRHYPRITAEFDVAAMRAVRVRMADDRPDLAADLTALRAAALHWHVERAGYPPEVTEAAMEVFLAERNRVTPFEEVPEVLERLGAHYPLVAVTNGNADISRTPLAGIFDLALSAADVGAQKPDPAMFRAVCRELGVPASNLLHVGDDPVRDVQAARDFGAQAVWVNRDGAPWPEELVEAHHELTSLHGLPALLLGKPA</sequence>
<accession>A0ABV4TZZ4</accession>
<dbReference type="InterPro" id="IPR006439">
    <property type="entry name" value="HAD-SF_hydro_IA"/>
</dbReference>
<name>A0ABV4TZZ4_9GAMM</name>
<gene>
    <name evidence="4" type="ORF">ACERLL_15130</name>
</gene>
<dbReference type="RefSeq" id="WP_373656938.1">
    <property type="nucleotide sequence ID" value="NZ_JBGUAW010000011.1"/>
</dbReference>
<dbReference type="EC" id="3.1.3.-" evidence="4"/>
<evidence type="ECO:0000256" key="2">
    <source>
        <dbReference type="ARBA" id="ARBA00022801"/>
    </source>
</evidence>
<dbReference type="InterPro" id="IPR036412">
    <property type="entry name" value="HAD-like_sf"/>
</dbReference>
<proteinExistence type="predicted"/>
<evidence type="ECO:0000256" key="1">
    <source>
        <dbReference type="ARBA" id="ARBA00001946"/>
    </source>
</evidence>
<dbReference type="PRINTS" id="PR00413">
    <property type="entry name" value="HADHALOGNASE"/>
</dbReference>